<sequence length="84" mass="9533">MYDKETQKLLGILEKFRKQIEELPSVKGEGVGLSRSGGKCIKLYAEPSEMKSEKQLKENVQSIIGSKTIDIEVHPYEDINMFSN</sequence>
<dbReference type="RefSeq" id="WP_146505791.1">
    <property type="nucleotide sequence ID" value="NZ_SJPG01000001.1"/>
</dbReference>
<reference evidence="1 2" key="1">
    <citation type="submission" date="2019-02" db="EMBL/GenBank/DDBJ databases">
        <title>Deep-cultivation of Planctomycetes and their phenomic and genomic characterization uncovers novel biology.</title>
        <authorList>
            <person name="Wiegand S."/>
            <person name="Jogler M."/>
            <person name="Boedeker C."/>
            <person name="Pinto D."/>
            <person name="Vollmers J."/>
            <person name="Rivas-Marin E."/>
            <person name="Kohn T."/>
            <person name="Peeters S.H."/>
            <person name="Heuer A."/>
            <person name="Rast P."/>
            <person name="Oberbeckmann S."/>
            <person name="Bunk B."/>
            <person name="Jeske O."/>
            <person name="Meyerdierks A."/>
            <person name="Storesund J.E."/>
            <person name="Kallscheuer N."/>
            <person name="Luecker S."/>
            <person name="Lage O.M."/>
            <person name="Pohl T."/>
            <person name="Merkel B.J."/>
            <person name="Hornburger P."/>
            <person name="Mueller R.-W."/>
            <person name="Bruemmer F."/>
            <person name="Labrenz M."/>
            <person name="Spormann A.M."/>
            <person name="Op Den Camp H."/>
            <person name="Overmann J."/>
            <person name="Amann R."/>
            <person name="Jetten M.S.M."/>
            <person name="Mascher T."/>
            <person name="Medema M.H."/>
            <person name="Devos D.P."/>
            <person name="Kaster A.-K."/>
            <person name="Ovreas L."/>
            <person name="Rohde M."/>
            <person name="Galperin M.Y."/>
            <person name="Jogler C."/>
        </authorList>
    </citation>
    <scope>NUCLEOTIDE SEQUENCE [LARGE SCALE GENOMIC DNA]</scope>
    <source>
        <strain evidence="1 2">Pan54</strain>
    </source>
</reference>
<proteinExistence type="predicted"/>
<gene>
    <name evidence="1" type="ORF">Pan54_48090</name>
</gene>
<accession>A0A5C5XMW3</accession>
<keyword evidence="2" id="KW-1185">Reference proteome</keyword>
<protein>
    <submittedName>
        <fullName evidence="1">Uncharacterized protein</fullName>
    </submittedName>
</protein>
<dbReference type="AlphaFoldDB" id="A0A5C5XMW3"/>
<evidence type="ECO:0000313" key="2">
    <source>
        <dbReference type="Proteomes" id="UP000316095"/>
    </source>
</evidence>
<name>A0A5C5XMW3_9PLAN</name>
<organism evidence="1 2">
    <name type="scientific">Rubinisphaera italica</name>
    <dbReference type="NCBI Taxonomy" id="2527969"/>
    <lineage>
        <taxon>Bacteria</taxon>
        <taxon>Pseudomonadati</taxon>
        <taxon>Planctomycetota</taxon>
        <taxon>Planctomycetia</taxon>
        <taxon>Planctomycetales</taxon>
        <taxon>Planctomycetaceae</taxon>
        <taxon>Rubinisphaera</taxon>
    </lineage>
</organism>
<comment type="caution">
    <text evidence="1">The sequence shown here is derived from an EMBL/GenBank/DDBJ whole genome shotgun (WGS) entry which is preliminary data.</text>
</comment>
<evidence type="ECO:0000313" key="1">
    <source>
        <dbReference type="EMBL" id="TWT64048.1"/>
    </source>
</evidence>
<dbReference type="EMBL" id="SJPG01000001">
    <property type="protein sequence ID" value="TWT64048.1"/>
    <property type="molecule type" value="Genomic_DNA"/>
</dbReference>
<dbReference type="Proteomes" id="UP000316095">
    <property type="component" value="Unassembled WGS sequence"/>
</dbReference>